<reference evidence="2" key="1">
    <citation type="submission" date="2020-05" db="EMBL/GenBank/DDBJ databases">
        <title>Mycena genomes resolve the evolution of fungal bioluminescence.</title>
        <authorList>
            <person name="Tsai I.J."/>
        </authorList>
    </citation>
    <scope>NUCLEOTIDE SEQUENCE</scope>
    <source>
        <strain evidence="2">CCC161011</strain>
    </source>
</reference>
<keyword evidence="1" id="KW-0472">Membrane</keyword>
<keyword evidence="3" id="KW-1185">Reference proteome</keyword>
<organism evidence="2 3">
    <name type="scientific">Mycena venus</name>
    <dbReference type="NCBI Taxonomy" id="2733690"/>
    <lineage>
        <taxon>Eukaryota</taxon>
        <taxon>Fungi</taxon>
        <taxon>Dikarya</taxon>
        <taxon>Basidiomycota</taxon>
        <taxon>Agaricomycotina</taxon>
        <taxon>Agaricomycetes</taxon>
        <taxon>Agaricomycetidae</taxon>
        <taxon>Agaricales</taxon>
        <taxon>Marasmiineae</taxon>
        <taxon>Mycenaceae</taxon>
        <taxon>Mycena</taxon>
    </lineage>
</organism>
<dbReference type="Proteomes" id="UP000620124">
    <property type="component" value="Unassembled WGS sequence"/>
</dbReference>
<dbReference type="OrthoDB" id="3015449at2759"/>
<dbReference type="EMBL" id="JACAZI010000003">
    <property type="protein sequence ID" value="KAF7366166.1"/>
    <property type="molecule type" value="Genomic_DNA"/>
</dbReference>
<keyword evidence="1" id="KW-0812">Transmembrane</keyword>
<gene>
    <name evidence="2" type="ORF">MVEN_00493600</name>
</gene>
<evidence type="ECO:0000256" key="1">
    <source>
        <dbReference type="SAM" id="Phobius"/>
    </source>
</evidence>
<protein>
    <submittedName>
        <fullName evidence="2">Uncharacterized protein</fullName>
    </submittedName>
</protein>
<keyword evidence="1" id="KW-1133">Transmembrane helix</keyword>
<dbReference type="AlphaFoldDB" id="A0A8H6YWN2"/>
<sequence length="102" mass="11021">MPTHSSDVSNTVLQYTVVAANALFDLGKAAQIPFVGTVCSLTLAVIPLIQNTKSQKAQCLHMVEDIHVVLCALMYLCIDSDNIGSPQLLENIAEYAQNFTPV</sequence>
<name>A0A8H6YWN2_9AGAR</name>
<feature type="transmembrane region" description="Helical" evidence="1">
    <location>
        <begin position="30"/>
        <end position="49"/>
    </location>
</feature>
<comment type="caution">
    <text evidence="2">The sequence shown here is derived from an EMBL/GenBank/DDBJ whole genome shotgun (WGS) entry which is preliminary data.</text>
</comment>
<accession>A0A8H6YWN2</accession>
<proteinExistence type="predicted"/>
<evidence type="ECO:0000313" key="3">
    <source>
        <dbReference type="Proteomes" id="UP000620124"/>
    </source>
</evidence>
<evidence type="ECO:0000313" key="2">
    <source>
        <dbReference type="EMBL" id="KAF7366166.1"/>
    </source>
</evidence>